<name>A0A3B5QFW0_XIPMA</name>
<dbReference type="GO" id="GO:0002951">
    <property type="term" value="F:leukotriene-C(4) hydrolase"/>
    <property type="evidence" value="ECO:0007669"/>
    <property type="project" value="TreeGrafter"/>
</dbReference>
<reference evidence="3" key="3">
    <citation type="submission" date="2025-08" db="UniProtKB">
        <authorList>
            <consortium name="Ensembl"/>
        </authorList>
    </citation>
    <scope>IDENTIFICATION</scope>
    <source>
        <strain evidence="3">JP 163 A</strain>
    </source>
</reference>
<organism evidence="3 4">
    <name type="scientific">Xiphophorus maculatus</name>
    <name type="common">Southern platyfish</name>
    <name type="synonym">Platypoecilus maculatus</name>
    <dbReference type="NCBI Taxonomy" id="8083"/>
    <lineage>
        <taxon>Eukaryota</taxon>
        <taxon>Metazoa</taxon>
        <taxon>Chordata</taxon>
        <taxon>Craniata</taxon>
        <taxon>Vertebrata</taxon>
        <taxon>Euteleostomi</taxon>
        <taxon>Actinopterygii</taxon>
        <taxon>Neopterygii</taxon>
        <taxon>Teleostei</taxon>
        <taxon>Neoteleostei</taxon>
        <taxon>Acanthomorphata</taxon>
        <taxon>Ovalentaria</taxon>
        <taxon>Atherinomorphae</taxon>
        <taxon>Cyprinodontiformes</taxon>
        <taxon>Poeciliidae</taxon>
        <taxon>Poeciliinae</taxon>
        <taxon>Xiphophorus</taxon>
    </lineage>
</organism>
<evidence type="ECO:0000256" key="1">
    <source>
        <dbReference type="PIRSR" id="PIRSR600101-2"/>
    </source>
</evidence>
<proteinExistence type="predicted"/>
<dbReference type="InParanoid" id="A0A3B5QFW0"/>
<reference evidence="4" key="2">
    <citation type="journal article" date="2013" name="Nat. Genet.">
        <title>The genome of the platyfish, Xiphophorus maculatus, provides insights into evolutionary adaptation and several complex traits.</title>
        <authorList>
            <person name="Schartl M."/>
            <person name="Walter R.B."/>
            <person name="Shen Y."/>
            <person name="Garcia T."/>
            <person name="Catchen J."/>
            <person name="Amores A."/>
            <person name="Braasch I."/>
            <person name="Chalopin D."/>
            <person name="Volff J.N."/>
            <person name="Lesch K.P."/>
            <person name="Bisazza A."/>
            <person name="Minx P."/>
            <person name="Hillier L."/>
            <person name="Wilson R.K."/>
            <person name="Fuerstenberg S."/>
            <person name="Boore J."/>
            <person name="Searle S."/>
            <person name="Postlethwait J.H."/>
            <person name="Warren W.C."/>
        </authorList>
    </citation>
    <scope>NUCLEOTIDE SEQUENCE [LARGE SCALE GENOMIC DNA]</scope>
    <source>
        <strain evidence="4">JP 163 A</strain>
    </source>
</reference>
<dbReference type="Pfam" id="PF01019">
    <property type="entry name" value="G_glu_transpept"/>
    <property type="match status" value="1"/>
</dbReference>
<protein>
    <recommendedName>
        <fullName evidence="5">Gamma-glutamyltransferase 5a</fullName>
    </recommendedName>
</protein>
<feature type="binding site" evidence="1">
    <location>
        <position position="111"/>
    </location>
    <ligand>
        <name>L-glutamate</name>
        <dbReference type="ChEBI" id="CHEBI:29985"/>
    </ligand>
</feature>
<dbReference type="GO" id="GO:0006751">
    <property type="term" value="P:glutathione catabolic process"/>
    <property type="evidence" value="ECO:0007669"/>
    <property type="project" value="InterPro"/>
</dbReference>
<reference evidence="4" key="1">
    <citation type="submission" date="2012-01" db="EMBL/GenBank/DDBJ databases">
        <authorList>
            <person name="Walter R."/>
            <person name="Schartl M."/>
            <person name="Warren W."/>
        </authorList>
    </citation>
    <scope>NUCLEOTIDE SEQUENCE [LARGE SCALE GENOMIC DNA]</scope>
    <source>
        <strain evidence="4">JP 163 A</strain>
    </source>
</reference>
<keyword evidence="4" id="KW-1185">Reference proteome</keyword>
<accession>A0A3B5QFW0</accession>
<dbReference type="InterPro" id="IPR000101">
    <property type="entry name" value="GGT_peptidase"/>
</dbReference>
<dbReference type="Ensembl" id="ENSXMAT00000040120.1">
    <property type="protein sequence ID" value="ENSXMAP00000029813.1"/>
    <property type="gene ID" value="ENSXMAG00000023860.1"/>
</dbReference>
<evidence type="ECO:0000313" key="3">
    <source>
        <dbReference type="Ensembl" id="ENSXMAP00000029813.1"/>
    </source>
</evidence>
<evidence type="ECO:0000313" key="4">
    <source>
        <dbReference type="Proteomes" id="UP000002852"/>
    </source>
</evidence>
<dbReference type="AlphaFoldDB" id="A0A3B5QFW0"/>
<dbReference type="GO" id="GO:1901750">
    <property type="term" value="P:leukotriene D4 biosynthetic process"/>
    <property type="evidence" value="ECO:0007669"/>
    <property type="project" value="TreeGrafter"/>
</dbReference>
<dbReference type="PANTHER" id="PTHR11686">
    <property type="entry name" value="GAMMA GLUTAMYL TRANSPEPTIDASE"/>
    <property type="match status" value="1"/>
</dbReference>
<dbReference type="Proteomes" id="UP000002852">
    <property type="component" value="Unassembled WGS sequence"/>
</dbReference>
<dbReference type="GeneTree" id="ENSGT00940000155794"/>
<reference evidence="3" key="4">
    <citation type="submission" date="2025-09" db="UniProtKB">
        <authorList>
            <consortium name="Ensembl"/>
        </authorList>
    </citation>
    <scope>IDENTIFICATION</scope>
    <source>
        <strain evidence="3">JP 163 A</strain>
    </source>
</reference>
<dbReference type="GO" id="GO:0006954">
    <property type="term" value="P:inflammatory response"/>
    <property type="evidence" value="ECO:0007669"/>
    <property type="project" value="TreeGrafter"/>
</dbReference>
<dbReference type="PANTHER" id="PTHR11686:SF19">
    <property type="entry name" value="GLUTATHIONE HYDROLASE 5 PROENZYME"/>
    <property type="match status" value="1"/>
</dbReference>
<evidence type="ECO:0008006" key="5">
    <source>
        <dbReference type="Google" id="ProtNLM"/>
    </source>
</evidence>
<sequence>SMAESKAKICVVCTAFLLLVFIFFIVIIEVAKRPNTSPTEATFTKGAVAADNANCSEIGLNILKKGGTAVEAAIAALLCTGIMNPQSAGIGGGSIFTIMNSSGHVKIINSRETAPSNVDPDLLKSCPKDSSKAAGIKWIGVPGEIRGYELAHNLYKNLNWTDLFNETIELARNGFPIPPALGSYLPEIKETESLSAAVWTHDAIRPQHNNKVVFLNTKNVHLINVQIM</sequence>
<evidence type="ECO:0000256" key="2">
    <source>
        <dbReference type="SAM" id="Phobius"/>
    </source>
</evidence>
<keyword evidence="2" id="KW-0472">Membrane</keyword>
<dbReference type="GO" id="GO:0036374">
    <property type="term" value="F:glutathione hydrolase activity"/>
    <property type="evidence" value="ECO:0007669"/>
    <property type="project" value="InterPro"/>
</dbReference>
<dbReference type="PRINTS" id="PR01210">
    <property type="entry name" value="GGTRANSPTASE"/>
</dbReference>
<dbReference type="STRING" id="8083.ENSXMAP00000029813"/>
<dbReference type="OMA" id="DNANCSE"/>
<keyword evidence="2" id="KW-0812">Transmembrane</keyword>
<feature type="transmembrane region" description="Helical" evidence="2">
    <location>
        <begin position="7"/>
        <end position="28"/>
    </location>
</feature>
<dbReference type="SUPFAM" id="SSF56235">
    <property type="entry name" value="N-terminal nucleophile aminohydrolases (Ntn hydrolases)"/>
    <property type="match status" value="1"/>
</dbReference>
<keyword evidence="2" id="KW-1133">Transmembrane helix</keyword>
<dbReference type="GO" id="GO:0005886">
    <property type="term" value="C:plasma membrane"/>
    <property type="evidence" value="ECO:0007669"/>
    <property type="project" value="TreeGrafter"/>
</dbReference>
<dbReference type="InterPro" id="IPR029055">
    <property type="entry name" value="Ntn_hydrolases_N"/>
</dbReference>